<accession>A0A845Q9K3</accession>
<dbReference type="AlphaFoldDB" id="A0A845Q9K3"/>
<dbReference type="OrthoDB" id="9775969at2"/>
<organism evidence="1 2">
    <name type="scientific">Pyruvatibacter mobilis</name>
    <dbReference type="NCBI Taxonomy" id="1712261"/>
    <lineage>
        <taxon>Bacteria</taxon>
        <taxon>Pseudomonadati</taxon>
        <taxon>Pseudomonadota</taxon>
        <taxon>Alphaproteobacteria</taxon>
        <taxon>Hyphomicrobiales</taxon>
        <taxon>Parvibaculaceae</taxon>
        <taxon>Pyruvatibacter</taxon>
    </lineage>
</organism>
<dbReference type="Proteomes" id="UP000470384">
    <property type="component" value="Unassembled WGS sequence"/>
</dbReference>
<proteinExistence type="predicted"/>
<dbReference type="Pfam" id="PF11249">
    <property type="entry name" value="DUF3047"/>
    <property type="match status" value="1"/>
</dbReference>
<dbReference type="InterPro" id="IPR021409">
    <property type="entry name" value="DUF3047"/>
</dbReference>
<dbReference type="RefSeq" id="WP_160587111.1">
    <property type="nucleotide sequence ID" value="NZ_BMHN01000001.1"/>
</dbReference>
<dbReference type="GeneID" id="300656022"/>
<keyword evidence="2" id="KW-1185">Reference proteome</keyword>
<reference evidence="1 2" key="1">
    <citation type="journal article" date="2016" name="Int. J. Syst. Evol. Microbiol.">
        <title>Pyruvatibacter mobilis gen. nov., sp. nov., a marine bacterium from the culture broth of Picochlorum sp. 122.</title>
        <authorList>
            <person name="Wang G."/>
            <person name="Tang M."/>
            <person name="Wu H."/>
            <person name="Dai S."/>
            <person name="Li T."/>
            <person name="Chen C."/>
            <person name="He H."/>
            <person name="Fan J."/>
            <person name="Xiang W."/>
            <person name="Li X."/>
        </authorList>
    </citation>
    <scope>NUCLEOTIDE SEQUENCE [LARGE SCALE GENOMIC DNA]</scope>
    <source>
        <strain evidence="1 2">GYP-11</strain>
    </source>
</reference>
<gene>
    <name evidence="1" type="ORF">GTQ45_05120</name>
</gene>
<protein>
    <submittedName>
        <fullName evidence="1">DUF3047 domain-containing protein</fullName>
    </submittedName>
</protein>
<evidence type="ECO:0000313" key="2">
    <source>
        <dbReference type="Proteomes" id="UP000470384"/>
    </source>
</evidence>
<dbReference type="EMBL" id="WXYQ01000004">
    <property type="protein sequence ID" value="NBG95107.1"/>
    <property type="molecule type" value="Genomic_DNA"/>
</dbReference>
<comment type="caution">
    <text evidence="1">The sequence shown here is derived from an EMBL/GenBank/DDBJ whole genome shotgun (WGS) entry which is preliminary data.</text>
</comment>
<evidence type="ECO:0000313" key="1">
    <source>
        <dbReference type="EMBL" id="NBG95107.1"/>
    </source>
</evidence>
<name>A0A845Q9K3_9HYPH</name>
<sequence>MGIAHELAVALKRWRYVQQHGKAAPPLSADDFRAGAQSLIDAAAAHIAEAAFIDLPPSRMPWTSTDMVLADGDEVTLLSVGRLWLSRGLDIWVGPQFQVWGRIGETGEVFNGTRETMTVTAHGTDATGGRLYLGGQFPGQFSDRQGRMMPDLNAYAGADGDFTVLAIRWRKDAASGLAAMAAAGDVNGLVALERDRLENPDVPPEGWKPLWFLGQNNIYTEQFGTSGASDGTGVAGAAGGEGHACIHCHTDQNVGILQKETPFALTPDTEISWDWKVDAIPSALPEDTAASHDYISIAVEFENGRDITYYWSRELPVGTAYWCPLPTWKDREFHVVIRSGEQDLKTWLSERRNLHADYARYMGEPPERIVRVWFIANSLFQRIPGTADFRNITLANAGERLQVL</sequence>